<dbReference type="InParanoid" id="A0A165FRV2"/>
<name>A0A165FRV2_EXIGL</name>
<evidence type="ECO:0000313" key="1">
    <source>
        <dbReference type="EMBL" id="KZV89433.1"/>
    </source>
</evidence>
<keyword evidence="2" id="KW-1185">Reference proteome</keyword>
<sequence>MGRGRLQRLVRKLLPASAASRVSQQTVPQARIVRLLRKIIADASFASNLVHLAFAWPRFIPVAAKVIETALPKVHSLKYLAMEFPASVLDTTKPLLRLDFATNPYLRQLHVRFPHGPIHMELTRMEFQWTHLTLRCGITSWGISSSWSRTASGIRFPALTHLRLRADTAMINLQGLGELPSLVSLEILDTTTPDYYETQLFEDHFAFLLSFLRPARDLREVRVPLGTTERYFALGLEPGVGHPWYSVTGLSVAQCMCFPSHTDMDLVLLALLGWRFPHIPRLDIVCVCKGDRSHAPSIGRFREEAMDAIHRTWPTLTLVNVYGVAFDIT</sequence>
<protein>
    <submittedName>
        <fullName evidence="1">Uncharacterized protein</fullName>
    </submittedName>
</protein>
<dbReference type="AlphaFoldDB" id="A0A165FRV2"/>
<accession>A0A165FRV2</accession>
<proteinExistence type="predicted"/>
<organism evidence="1 2">
    <name type="scientific">Exidia glandulosa HHB12029</name>
    <dbReference type="NCBI Taxonomy" id="1314781"/>
    <lineage>
        <taxon>Eukaryota</taxon>
        <taxon>Fungi</taxon>
        <taxon>Dikarya</taxon>
        <taxon>Basidiomycota</taxon>
        <taxon>Agaricomycotina</taxon>
        <taxon>Agaricomycetes</taxon>
        <taxon>Auriculariales</taxon>
        <taxon>Exidiaceae</taxon>
        <taxon>Exidia</taxon>
    </lineage>
</organism>
<dbReference type="EMBL" id="KV426073">
    <property type="protein sequence ID" value="KZV89433.1"/>
    <property type="molecule type" value="Genomic_DNA"/>
</dbReference>
<dbReference type="Proteomes" id="UP000077266">
    <property type="component" value="Unassembled WGS sequence"/>
</dbReference>
<gene>
    <name evidence="1" type="ORF">EXIGLDRAFT_721450</name>
</gene>
<evidence type="ECO:0000313" key="2">
    <source>
        <dbReference type="Proteomes" id="UP000077266"/>
    </source>
</evidence>
<reference evidence="1 2" key="1">
    <citation type="journal article" date="2016" name="Mol. Biol. Evol.">
        <title>Comparative Genomics of Early-Diverging Mushroom-Forming Fungi Provides Insights into the Origins of Lignocellulose Decay Capabilities.</title>
        <authorList>
            <person name="Nagy L.G."/>
            <person name="Riley R."/>
            <person name="Tritt A."/>
            <person name="Adam C."/>
            <person name="Daum C."/>
            <person name="Floudas D."/>
            <person name="Sun H."/>
            <person name="Yadav J.S."/>
            <person name="Pangilinan J."/>
            <person name="Larsson K.H."/>
            <person name="Matsuura K."/>
            <person name="Barry K."/>
            <person name="Labutti K."/>
            <person name="Kuo R."/>
            <person name="Ohm R.A."/>
            <person name="Bhattacharya S.S."/>
            <person name="Shirouzu T."/>
            <person name="Yoshinaga Y."/>
            <person name="Martin F.M."/>
            <person name="Grigoriev I.V."/>
            <person name="Hibbett D.S."/>
        </authorList>
    </citation>
    <scope>NUCLEOTIDE SEQUENCE [LARGE SCALE GENOMIC DNA]</scope>
    <source>
        <strain evidence="1 2">HHB12029</strain>
    </source>
</reference>